<gene>
    <name evidence="3" type="ORF">CLV31_101298</name>
</gene>
<name>A0A326RXZ6_9BACT</name>
<comment type="caution">
    <text evidence="3">The sequence shown here is derived from an EMBL/GenBank/DDBJ whole genome shotgun (WGS) entry which is preliminary data.</text>
</comment>
<organism evidence="3 4">
    <name type="scientific">Algoriphagus aquaeductus</name>
    <dbReference type="NCBI Taxonomy" id="475299"/>
    <lineage>
        <taxon>Bacteria</taxon>
        <taxon>Pseudomonadati</taxon>
        <taxon>Bacteroidota</taxon>
        <taxon>Cytophagia</taxon>
        <taxon>Cytophagales</taxon>
        <taxon>Cyclobacteriaceae</taxon>
        <taxon>Algoriphagus</taxon>
    </lineage>
</organism>
<keyword evidence="1" id="KW-0812">Transmembrane</keyword>
<proteinExistence type="predicted"/>
<accession>A0A326RXZ6</accession>
<dbReference type="OrthoDB" id="828062at2"/>
<protein>
    <submittedName>
        <fullName evidence="3">Uncharacterized protein</fullName>
    </submittedName>
</protein>
<dbReference type="EMBL" id="QKTX01000001">
    <property type="protein sequence ID" value="PZV87425.1"/>
    <property type="molecule type" value="Genomic_DNA"/>
</dbReference>
<evidence type="ECO:0000313" key="4">
    <source>
        <dbReference type="Proteomes" id="UP000248917"/>
    </source>
</evidence>
<keyword evidence="2" id="KW-0732">Signal</keyword>
<reference evidence="3 4" key="1">
    <citation type="submission" date="2018-06" db="EMBL/GenBank/DDBJ databases">
        <title>Genomic Encyclopedia of Archaeal and Bacterial Type Strains, Phase II (KMG-II): from individual species to whole genera.</title>
        <authorList>
            <person name="Goeker M."/>
        </authorList>
    </citation>
    <scope>NUCLEOTIDE SEQUENCE [LARGE SCALE GENOMIC DNA]</scope>
    <source>
        <strain evidence="3 4">T4</strain>
    </source>
</reference>
<evidence type="ECO:0000256" key="2">
    <source>
        <dbReference type="SAM" id="SignalP"/>
    </source>
</evidence>
<dbReference type="Proteomes" id="UP000248917">
    <property type="component" value="Unassembled WGS sequence"/>
</dbReference>
<keyword evidence="1" id="KW-1133">Transmembrane helix</keyword>
<feature type="chain" id="PRO_5016448044" evidence="2">
    <location>
        <begin position="20"/>
        <end position="115"/>
    </location>
</feature>
<evidence type="ECO:0000313" key="3">
    <source>
        <dbReference type="EMBL" id="PZV87425.1"/>
    </source>
</evidence>
<feature type="transmembrane region" description="Helical" evidence="1">
    <location>
        <begin position="82"/>
        <end position="102"/>
    </location>
</feature>
<keyword evidence="1" id="KW-0472">Membrane</keyword>
<sequence>MKVIFTLVLLIFSAANLSAQSTSLDSLKRAVTQLDQDLYQVQLHLHQSQSQLRQGIVVATLGYTVTIIGGQLLGTRPKVGETLLYVGGATGLVGTVILFRGFKKISLGPPLPRRS</sequence>
<dbReference type="RefSeq" id="WP_111391103.1">
    <property type="nucleotide sequence ID" value="NZ_JBJINY010000047.1"/>
</dbReference>
<feature type="signal peptide" evidence="2">
    <location>
        <begin position="1"/>
        <end position="19"/>
    </location>
</feature>
<dbReference type="AlphaFoldDB" id="A0A326RXZ6"/>
<keyword evidence="4" id="KW-1185">Reference proteome</keyword>
<evidence type="ECO:0000256" key="1">
    <source>
        <dbReference type="SAM" id="Phobius"/>
    </source>
</evidence>